<organism evidence="3 4">
    <name type="scientific">Kibdelosporangium philippinense</name>
    <dbReference type="NCBI Taxonomy" id="211113"/>
    <lineage>
        <taxon>Bacteria</taxon>
        <taxon>Bacillati</taxon>
        <taxon>Actinomycetota</taxon>
        <taxon>Actinomycetes</taxon>
        <taxon>Pseudonocardiales</taxon>
        <taxon>Pseudonocardiaceae</taxon>
        <taxon>Kibdelosporangium</taxon>
    </lineage>
</organism>
<evidence type="ECO:0000313" key="3">
    <source>
        <dbReference type="EMBL" id="MCE7005984.1"/>
    </source>
</evidence>
<feature type="compositionally biased region" description="Low complexity" evidence="1">
    <location>
        <begin position="173"/>
        <end position="186"/>
    </location>
</feature>
<keyword evidence="2" id="KW-1133">Transmembrane helix</keyword>
<evidence type="ECO:0008006" key="5">
    <source>
        <dbReference type="Google" id="ProtNLM"/>
    </source>
</evidence>
<gene>
    <name evidence="3" type="ORF">LWC34_24585</name>
</gene>
<feature type="region of interest" description="Disordered" evidence="1">
    <location>
        <begin position="130"/>
        <end position="210"/>
    </location>
</feature>
<accession>A0ABS8ZDS5</accession>
<keyword evidence="2" id="KW-0812">Transmembrane</keyword>
<evidence type="ECO:0000313" key="4">
    <source>
        <dbReference type="Proteomes" id="UP001521150"/>
    </source>
</evidence>
<feature type="compositionally biased region" description="Polar residues" evidence="1">
    <location>
        <begin position="158"/>
        <end position="172"/>
    </location>
</feature>
<name>A0ABS8ZDS5_9PSEU</name>
<feature type="transmembrane region" description="Helical" evidence="2">
    <location>
        <begin position="87"/>
        <end position="110"/>
    </location>
</feature>
<dbReference type="Proteomes" id="UP001521150">
    <property type="component" value="Unassembled WGS sequence"/>
</dbReference>
<dbReference type="EMBL" id="JAJVCN010000002">
    <property type="protein sequence ID" value="MCE7005984.1"/>
    <property type="molecule type" value="Genomic_DNA"/>
</dbReference>
<feature type="compositionally biased region" description="Low complexity" evidence="1">
    <location>
        <begin position="135"/>
        <end position="147"/>
    </location>
</feature>
<keyword evidence="4" id="KW-1185">Reference proteome</keyword>
<feature type="region of interest" description="Disordered" evidence="1">
    <location>
        <begin position="1"/>
        <end position="31"/>
    </location>
</feature>
<evidence type="ECO:0000256" key="1">
    <source>
        <dbReference type="SAM" id="MobiDB-lite"/>
    </source>
</evidence>
<dbReference type="RefSeq" id="WP_233727498.1">
    <property type="nucleotide sequence ID" value="NZ_JAJVCN010000002.1"/>
</dbReference>
<reference evidence="3 4" key="1">
    <citation type="submission" date="2021-12" db="EMBL/GenBank/DDBJ databases">
        <title>Genome sequence of Kibdelosporangium philippinense ATCC 49844.</title>
        <authorList>
            <person name="Fedorov E.A."/>
            <person name="Omeragic M."/>
            <person name="Shalygina K.F."/>
            <person name="Maclea K.S."/>
        </authorList>
    </citation>
    <scope>NUCLEOTIDE SEQUENCE [LARGE SCALE GENOMIC DNA]</scope>
    <source>
        <strain evidence="3 4">ATCC 49844</strain>
    </source>
</reference>
<keyword evidence="2" id="KW-0472">Membrane</keyword>
<evidence type="ECO:0000256" key="2">
    <source>
        <dbReference type="SAM" id="Phobius"/>
    </source>
</evidence>
<protein>
    <recommendedName>
        <fullName evidence="5">SnoaL-like domain-containing protein</fullName>
    </recommendedName>
</protein>
<proteinExistence type="predicted"/>
<comment type="caution">
    <text evidence="3">The sequence shown here is derived from an EMBL/GenBank/DDBJ whole genome shotgun (WGS) entry which is preliminary data.</text>
</comment>
<sequence length="306" mass="32761">MSNRVMTGSEKGHISMTSGEHQPERGRHRHTQGTWTPEVTHVHPPAHARPDPVPPPTAAETTIPGLHKFDLGTIPASVTPPKTWRTAAWFAVGSSLAVVLGLVFAAAALVGQPKSTETIDALPGVPSAIYLDDPSATQSSQQRSATSRAERSTVVPGHSQSIRGSGNAPTAGSSVRTSVPPTSSSTAPPPYTPPVRETTPKRALATNDAKQIGDRTEAFYAAITSNPDAAYQMTTGEMRGQGEQAFRERYADIKKVQVRRISIDPNQGTTVSEVTVTKRDGTTFTERRRLKFTSGRDPKISSEVTH</sequence>